<name>A0A512DD05_9CELL</name>
<keyword evidence="1" id="KW-1133">Transmembrane helix</keyword>
<accession>A0A512DD05</accession>
<keyword evidence="3" id="KW-1185">Reference proteome</keyword>
<organism evidence="2 3">
    <name type="scientific">Cellulomonas aerilata</name>
    <dbReference type="NCBI Taxonomy" id="515326"/>
    <lineage>
        <taxon>Bacteria</taxon>
        <taxon>Bacillati</taxon>
        <taxon>Actinomycetota</taxon>
        <taxon>Actinomycetes</taxon>
        <taxon>Micrococcales</taxon>
        <taxon>Cellulomonadaceae</taxon>
        <taxon>Cellulomonas</taxon>
    </lineage>
</organism>
<feature type="transmembrane region" description="Helical" evidence="1">
    <location>
        <begin position="38"/>
        <end position="57"/>
    </location>
</feature>
<dbReference type="Proteomes" id="UP000321181">
    <property type="component" value="Unassembled WGS sequence"/>
</dbReference>
<reference evidence="2 3" key="1">
    <citation type="submission" date="2019-07" db="EMBL/GenBank/DDBJ databases">
        <title>Whole genome shotgun sequence of Cellulomonas aerilata NBRC 106308.</title>
        <authorList>
            <person name="Hosoyama A."/>
            <person name="Uohara A."/>
            <person name="Ohji S."/>
            <person name="Ichikawa N."/>
        </authorList>
    </citation>
    <scope>NUCLEOTIDE SEQUENCE [LARGE SCALE GENOMIC DNA]</scope>
    <source>
        <strain evidence="2 3">NBRC 106308</strain>
    </source>
</reference>
<keyword evidence="1" id="KW-0472">Membrane</keyword>
<sequence length="121" mass="13975">MIFRISFVLAALYVNFSQKYFPTNIMARWMRQPGHLRFAWPLSVGLYLTYYGVARWIHSVPATETSGWLQFALAFACLDALEFACGAVVWPFMGTYRGLRHATRAAEIGYDAWRSERTHDD</sequence>
<dbReference type="AlphaFoldDB" id="A0A512DD05"/>
<keyword evidence="1" id="KW-0812">Transmembrane</keyword>
<dbReference type="OrthoDB" id="5148460at2"/>
<dbReference type="EMBL" id="BJYY01000013">
    <property type="protein sequence ID" value="GEO34351.1"/>
    <property type="molecule type" value="Genomic_DNA"/>
</dbReference>
<proteinExistence type="predicted"/>
<feature type="transmembrane region" description="Helical" evidence="1">
    <location>
        <begin position="69"/>
        <end position="90"/>
    </location>
</feature>
<evidence type="ECO:0000313" key="3">
    <source>
        <dbReference type="Proteomes" id="UP000321181"/>
    </source>
</evidence>
<evidence type="ECO:0000313" key="2">
    <source>
        <dbReference type="EMBL" id="GEO34351.1"/>
    </source>
</evidence>
<evidence type="ECO:0000256" key="1">
    <source>
        <dbReference type="SAM" id="Phobius"/>
    </source>
</evidence>
<protein>
    <submittedName>
        <fullName evidence="2">Uncharacterized protein</fullName>
    </submittedName>
</protein>
<gene>
    <name evidence="2" type="ORF">CAE01nite_20760</name>
</gene>
<comment type="caution">
    <text evidence="2">The sequence shown here is derived from an EMBL/GenBank/DDBJ whole genome shotgun (WGS) entry which is preliminary data.</text>
</comment>
<dbReference type="RefSeq" id="WP_146903693.1">
    <property type="nucleotide sequence ID" value="NZ_BAAARM010000003.1"/>
</dbReference>